<protein>
    <submittedName>
        <fullName evidence="1">Putative calcineurin-like phosphoesterase</fullName>
    </submittedName>
</protein>
<organism evidence="1">
    <name type="scientific">viral metagenome</name>
    <dbReference type="NCBI Taxonomy" id="1070528"/>
    <lineage>
        <taxon>unclassified sequences</taxon>
        <taxon>metagenomes</taxon>
        <taxon>organismal metagenomes</taxon>
    </lineage>
</organism>
<proteinExistence type="predicted"/>
<sequence>MRILVISNVLGDFDYAVQQIKHMDVDLVVLIGYNGIHYNSGRDDYMLRDTVYLSKYFDFQVPLGTSKFYRYLGKGFDVPVYCLPSYGDNGFLCKKLSIKGTMTLKNFETIISGRVYDFNNKGEMLSFAGLGGKYTHWVKSSARKMKHCLFGNDELINLMDQNLQHLDMLFLDDPIGGTSQDGYSDFNAKIDYNGKMIDTFDLFEKVNSDVVFFGGLPCEPDIIDYRFAGGKTRTLVFCKGMKEICYLYDTETKWVSYV</sequence>
<evidence type="ECO:0000313" key="1">
    <source>
        <dbReference type="EMBL" id="QJA79444.1"/>
    </source>
</evidence>
<name>A0A6M3KCQ7_9ZZZZ</name>
<dbReference type="AlphaFoldDB" id="A0A6M3KCQ7"/>
<gene>
    <name evidence="1" type="ORF">MM415A00879_0015</name>
</gene>
<dbReference type="EMBL" id="MT142381">
    <property type="protein sequence ID" value="QJA79444.1"/>
    <property type="molecule type" value="Genomic_DNA"/>
</dbReference>
<accession>A0A6M3KCQ7</accession>
<reference evidence="1" key="1">
    <citation type="submission" date="2020-03" db="EMBL/GenBank/DDBJ databases">
        <title>The deep terrestrial virosphere.</title>
        <authorList>
            <person name="Holmfeldt K."/>
            <person name="Nilsson E."/>
            <person name="Simone D."/>
            <person name="Lopez-Fernandez M."/>
            <person name="Wu X."/>
            <person name="de Brujin I."/>
            <person name="Lundin D."/>
            <person name="Andersson A."/>
            <person name="Bertilsson S."/>
            <person name="Dopson M."/>
        </authorList>
    </citation>
    <scope>NUCLEOTIDE SEQUENCE</scope>
    <source>
        <strain evidence="1">MM415A00879</strain>
    </source>
</reference>